<dbReference type="Gene3D" id="3.40.50.1000">
    <property type="entry name" value="HAD superfamily/HAD-like"/>
    <property type="match status" value="1"/>
</dbReference>
<keyword evidence="3 9" id="KW-0812">Transmembrane</keyword>
<feature type="domain" description="Cation-transporting P-type ATPase N-terminal" evidence="10">
    <location>
        <begin position="15"/>
        <end position="88"/>
    </location>
</feature>
<feature type="transmembrane region" description="Helical" evidence="9">
    <location>
        <begin position="282"/>
        <end position="308"/>
    </location>
</feature>
<dbReference type="SFLD" id="SFLDF00027">
    <property type="entry name" value="p-type_atpase"/>
    <property type="match status" value="1"/>
</dbReference>
<dbReference type="InterPro" id="IPR018303">
    <property type="entry name" value="ATPase_P-typ_P_site"/>
</dbReference>
<feature type="transmembrane region" description="Helical" evidence="9">
    <location>
        <begin position="779"/>
        <end position="802"/>
    </location>
</feature>
<evidence type="ECO:0000256" key="4">
    <source>
        <dbReference type="ARBA" id="ARBA00022741"/>
    </source>
</evidence>
<dbReference type="PANTHER" id="PTHR43294">
    <property type="entry name" value="SODIUM/POTASSIUM-TRANSPORTING ATPASE SUBUNIT ALPHA"/>
    <property type="match status" value="1"/>
</dbReference>
<feature type="transmembrane region" description="Helical" evidence="9">
    <location>
        <begin position="808"/>
        <end position="828"/>
    </location>
</feature>
<organism evidence="11 12">
    <name type="scientific">Pseudochelatococcus lubricantis</name>
    <dbReference type="NCBI Taxonomy" id="1538102"/>
    <lineage>
        <taxon>Bacteria</taxon>
        <taxon>Pseudomonadati</taxon>
        <taxon>Pseudomonadota</taxon>
        <taxon>Alphaproteobacteria</taxon>
        <taxon>Hyphomicrobiales</taxon>
        <taxon>Chelatococcaceae</taxon>
        <taxon>Pseudochelatococcus</taxon>
    </lineage>
</organism>
<evidence type="ECO:0000259" key="10">
    <source>
        <dbReference type="SMART" id="SM00831"/>
    </source>
</evidence>
<dbReference type="InterPro" id="IPR059000">
    <property type="entry name" value="ATPase_P-type_domA"/>
</dbReference>
<dbReference type="InterPro" id="IPR006068">
    <property type="entry name" value="ATPase_P-typ_cation-transptr_C"/>
</dbReference>
<dbReference type="PRINTS" id="PR00119">
    <property type="entry name" value="CATATPASE"/>
</dbReference>
<dbReference type="Pfam" id="PF00689">
    <property type="entry name" value="Cation_ATPase_C"/>
    <property type="match status" value="1"/>
</dbReference>
<dbReference type="Pfam" id="PF00122">
    <property type="entry name" value="E1-E2_ATPase"/>
    <property type="match status" value="1"/>
</dbReference>
<dbReference type="SMART" id="SM00831">
    <property type="entry name" value="Cation_ATPase_N"/>
    <property type="match status" value="1"/>
</dbReference>
<feature type="transmembrane region" description="Helical" evidence="9">
    <location>
        <begin position="714"/>
        <end position="733"/>
    </location>
</feature>
<keyword evidence="8 9" id="KW-0472">Membrane</keyword>
<dbReference type="Pfam" id="PF00690">
    <property type="entry name" value="Cation_ATPase_N"/>
    <property type="match status" value="1"/>
</dbReference>
<reference evidence="11 12" key="1">
    <citation type="submission" date="2020-03" db="EMBL/GenBank/DDBJ databases">
        <title>Genomic Encyclopedia of Type Strains, Phase IV (KMG-IV): sequencing the most valuable type-strain genomes for metagenomic binning, comparative biology and taxonomic classification.</title>
        <authorList>
            <person name="Goeker M."/>
        </authorList>
    </citation>
    <scope>NUCLEOTIDE SEQUENCE [LARGE SCALE GENOMIC DNA]</scope>
    <source>
        <strain evidence="11 12">DSM 103870</strain>
    </source>
</reference>
<dbReference type="PRINTS" id="PR00120">
    <property type="entry name" value="HATPASE"/>
</dbReference>
<dbReference type="InterPro" id="IPR001757">
    <property type="entry name" value="P_typ_ATPase"/>
</dbReference>
<evidence type="ECO:0000256" key="3">
    <source>
        <dbReference type="ARBA" id="ARBA00022692"/>
    </source>
</evidence>
<dbReference type="InterPro" id="IPR023298">
    <property type="entry name" value="ATPase_P-typ_TM_dom_sf"/>
</dbReference>
<dbReference type="InterPro" id="IPR023299">
    <property type="entry name" value="ATPase_P-typ_cyto_dom_N"/>
</dbReference>
<evidence type="ECO:0000256" key="7">
    <source>
        <dbReference type="ARBA" id="ARBA00022989"/>
    </source>
</evidence>
<evidence type="ECO:0000313" key="12">
    <source>
        <dbReference type="Proteomes" id="UP001429580"/>
    </source>
</evidence>
<dbReference type="InterPro" id="IPR044492">
    <property type="entry name" value="P_typ_ATPase_HD_dom"/>
</dbReference>
<protein>
    <submittedName>
        <fullName evidence="11">Magnesium-transporting ATPase (P-type)</fullName>
    </submittedName>
</protein>
<dbReference type="PROSITE" id="PS00154">
    <property type="entry name" value="ATPASE_E1_E2"/>
    <property type="match status" value="1"/>
</dbReference>
<dbReference type="SUPFAM" id="SSF81653">
    <property type="entry name" value="Calcium ATPase, transduction domain A"/>
    <property type="match status" value="1"/>
</dbReference>
<dbReference type="EMBL" id="JAASQI010000008">
    <property type="protein sequence ID" value="NIJ59347.1"/>
    <property type="molecule type" value="Genomic_DNA"/>
</dbReference>
<comment type="subcellular location">
    <subcellularLocation>
        <location evidence="1">Membrane</location>
        <topology evidence="1">Multi-pass membrane protein</topology>
    </subcellularLocation>
</comment>
<dbReference type="Proteomes" id="UP001429580">
    <property type="component" value="Unassembled WGS sequence"/>
</dbReference>
<comment type="similarity">
    <text evidence="2">Belongs to the cation transport ATPase (P-type) (TC 3.A.3) family. Type IIA subfamily.</text>
</comment>
<dbReference type="RefSeq" id="WP_166954564.1">
    <property type="nucleotide sequence ID" value="NZ_JAASQI010000008.1"/>
</dbReference>
<feature type="transmembrane region" description="Helical" evidence="9">
    <location>
        <begin position="849"/>
        <end position="873"/>
    </location>
</feature>
<comment type="caution">
    <text evidence="11">The sequence shown here is derived from an EMBL/GenBank/DDBJ whole genome shotgun (WGS) entry which is preliminary data.</text>
</comment>
<evidence type="ECO:0000256" key="1">
    <source>
        <dbReference type="ARBA" id="ARBA00004141"/>
    </source>
</evidence>
<feature type="transmembrane region" description="Helical" evidence="9">
    <location>
        <begin position="256"/>
        <end position="276"/>
    </location>
</feature>
<feature type="transmembrane region" description="Helical" evidence="9">
    <location>
        <begin position="739"/>
        <end position="758"/>
    </location>
</feature>
<keyword evidence="4" id="KW-0547">Nucleotide-binding</keyword>
<dbReference type="PANTHER" id="PTHR43294:SF20">
    <property type="entry name" value="P-TYPE ATPASE"/>
    <property type="match status" value="1"/>
</dbReference>
<keyword evidence="5" id="KW-0067">ATP-binding</keyword>
<evidence type="ECO:0000256" key="9">
    <source>
        <dbReference type="SAM" id="Phobius"/>
    </source>
</evidence>
<sequence>MNAIPPAAPADPAPQWHALPAEAVRRELEVGEDGLDDAQVRRRRGIHGFNRLPKPPRRNPILRFLAQFDNVLIYVLLAGAVAALVLGHMIDAAVILAVVVVNAVVGFVQEGKAEAALGAIRDMISPRANVIRGGARTSVPADELVPGDIVLLEAGDRVPADLRLTHARNLLIDEAILTGESVAAEKHNAPAAPDAPLGDRTSLAFSGTMVAAGQGTGIVVATGTATEIGHISTLLANVEPMSTPLLRQINEFARRFTLLALACGVVLFFFAVHARSFGWADALIAVVALAVGVVPEGLPAVITITLAIGVRRMAARNAVIRRLPAVETLGATSVICSDKTGTLTRNEMTVRSIITAEGFLRVAGAGYAPEGGIATLHGEAVHPAATDPVGRLLLAGALCNDAQLHWRDGRWIVDGDPMEGALLTLARKADLDPSQERGTWERLDEIPFDSGHRFMATLHHAPGGGGIIFVKGAPERLIEVCTSQMAGDGTGHDVRAAMDADYWHEEIAKAAAHGERVLGFAFRPLPKLASRLTFDDLRDGLVFIGLTGFIDPPRDEAVAAIRECHTAGIAVKMITGDHAATAAAIARQLGLSPTPAVATGADVEALSDDELPALAARTDVFARTSPQHKLRIVKALQTTGAVVAMTGDGVNDAPSLRQADVGIAMGRKGTEAAKEAAQVVLLDDNFASIVAAVSEGRTVYDNIRKMIAWTLPTNGGELLAVVFAIAAGLAMPLTPAQILWLNLITAGTLGLALAFEPAEPGVMARRPRDARAGLLSPFMLWRVLLVSVLFLIALLAVYFYSLSRGDDLALTRTLCVNALVILDTFYLFNVRYLNTSSFTLRGALGTRAVLAAVGAVALGQFIFTYAPFMQAAFDTRPVTWQDGGLLVLLGIAIMIVLEIEKWLLRRFRLFGME</sequence>
<dbReference type="SUPFAM" id="SSF81665">
    <property type="entry name" value="Calcium ATPase, transmembrane domain M"/>
    <property type="match status" value="1"/>
</dbReference>
<dbReference type="SUPFAM" id="SSF81660">
    <property type="entry name" value="Metal cation-transporting ATPase, ATP-binding domain N"/>
    <property type="match status" value="1"/>
</dbReference>
<evidence type="ECO:0000256" key="5">
    <source>
        <dbReference type="ARBA" id="ARBA00022840"/>
    </source>
</evidence>
<dbReference type="InterPro" id="IPR050510">
    <property type="entry name" value="Cation_transp_ATPase_P-type"/>
</dbReference>
<dbReference type="Gene3D" id="3.40.1110.10">
    <property type="entry name" value="Calcium-transporting ATPase, cytoplasmic domain N"/>
    <property type="match status" value="1"/>
</dbReference>
<keyword evidence="12" id="KW-1185">Reference proteome</keyword>
<dbReference type="InterPro" id="IPR008250">
    <property type="entry name" value="ATPase_P-typ_transduc_dom_A_sf"/>
</dbReference>
<proteinExistence type="inferred from homology"/>
<dbReference type="InterPro" id="IPR023214">
    <property type="entry name" value="HAD_sf"/>
</dbReference>
<feature type="transmembrane region" description="Helical" evidence="9">
    <location>
        <begin position="61"/>
        <end position="86"/>
    </location>
</feature>
<dbReference type="SFLD" id="SFLDS00003">
    <property type="entry name" value="Haloacid_Dehalogenase"/>
    <property type="match status" value="1"/>
</dbReference>
<name>A0ABX0V2J5_9HYPH</name>
<dbReference type="InterPro" id="IPR036412">
    <property type="entry name" value="HAD-like_sf"/>
</dbReference>
<dbReference type="SFLD" id="SFLDG00002">
    <property type="entry name" value="C1.7:_P-type_atpase_like"/>
    <property type="match status" value="1"/>
</dbReference>
<evidence type="ECO:0000256" key="8">
    <source>
        <dbReference type="ARBA" id="ARBA00023136"/>
    </source>
</evidence>
<gene>
    <name evidence="11" type="ORF">FHS82_003202</name>
</gene>
<feature type="transmembrane region" description="Helical" evidence="9">
    <location>
        <begin position="92"/>
        <end position="108"/>
    </location>
</feature>
<dbReference type="InterPro" id="IPR004014">
    <property type="entry name" value="ATPase_P-typ_cation-transptr_N"/>
</dbReference>
<evidence type="ECO:0000256" key="2">
    <source>
        <dbReference type="ARBA" id="ARBA00005675"/>
    </source>
</evidence>
<dbReference type="NCBIfam" id="TIGR01494">
    <property type="entry name" value="ATPase_P-type"/>
    <property type="match status" value="2"/>
</dbReference>
<evidence type="ECO:0000256" key="6">
    <source>
        <dbReference type="ARBA" id="ARBA00022967"/>
    </source>
</evidence>
<dbReference type="Pfam" id="PF13246">
    <property type="entry name" value="Cation_ATPase"/>
    <property type="match status" value="1"/>
</dbReference>
<evidence type="ECO:0000313" key="11">
    <source>
        <dbReference type="EMBL" id="NIJ59347.1"/>
    </source>
</evidence>
<keyword evidence="7 9" id="KW-1133">Transmembrane helix</keyword>
<dbReference type="Gene3D" id="1.20.1110.10">
    <property type="entry name" value="Calcium-transporting ATPase, transmembrane domain"/>
    <property type="match status" value="1"/>
</dbReference>
<dbReference type="Gene3D" id="2.70.150.10">
    <property type="entry name" value="Calcium-transporting ATPase, cytoplasmic transduction domain A"/>
    <property type="match status" value="1"/>
</dbReference>
<dbReference type="SUPFAM" id="SSF56784">
    <property type="entry name" value="HAD-like"/>
    <property type="match status" value="1"/>
</dbReference>
<keyword evidence="6" id="KW-1278">Translocase</keyword>
<feature type="transmembrane region" description="Helical" evidence="9">
    <location>
        <begin position="885"/>
        <end position="904"/>
    </location>
</feature>
<accession>A0ABX0V2J5</accession>